<reference evidence="9" key="2">
    <citation type="submission" date="2015-01" db="EMBL/GenBank/DDBJ databases">
        <title>Evolutionary Origins and Diversification of the Mycorrhizal Mutualists.</title>
        <authorList>
            <consortium name="DOE Joint Genome Institute"/>
            <consortium name="Mycorrhizal Genomics Consortium"/>
            <person name="Kohler A."/>
            <person name="Kuo A."/>
            <person name="Nagy L.G."/>
            <person name="Floudas D."/>
            <person name="Copeland A."/>
            <person name="Barry K.W."/>
            <person name="Cichocki N."/>
            <person name="Veneault-Fourrey C."/>
            <person name="LaButti K."/>
            <person name="Lindquist E.A."/>
            <person name="Lipzen A."/>
            <person name="Lundell T."/>
            <person name="Morin E."/>
            <person name="Murat C."/>
            <person name="Riley R."/>
            <person name="Ohm R."/>
            <person name="Sun H."/>
            <person name="Tunlid A."/>
            <person name="Henrissat B."/>
            <person name="Grigoriev I.V."/>
            <person name="Hibbett D.S."/>
            <person name="Martin F."/>
        </authorList>
    </citation>
    <scope>NUCLEOTIDE SEQUENCE [LARGE SCALE GENOMIC DNA]</scope>
    <source>
        <strain evidence="9">Zn</strain>
    </source>
</reference>
<dbReference type="OrthoDB" id="2593732at2759"/>
<dbReference type="GO" id="GO:0008270">
    <property type="term" value="F:zinc ion binding"/>
    <property type="evidence" value="ECO:0007669"/>
    <property type="project" value="InterPro"/>
</dbReference>
<dbReference type="GO" id="GO:0000981">
    <property type="term" value="F:DNA-binding transcription factor activity, RNA polymerase II-specific"/>
    <property type="evidence" value="ECO:0007669"/>
    <property type="project" value="InterPro"/>
</dbReference>
<evidence type="ECO:0000313" key="9">
    <source>
        <dbReference type="Proteomes" id="UP000054321"/>
    </source>
</evidence>
<feature type="domain" description="Zn(2)-C6 fungal-type" evidence="7">
    <location>
        <begin position="22"/>
        <end position="50"/>
    </location>
</feature>
<organism evidence="8 9">
    <name type="scientific">Oidiodendron maius (strain Zn)</name>
    <dbReference type="NCBI Taxonomy" id="913774"/>
    <lineage>
        <taxon>Eukaryota</taxon>
        <taxon>Fungi</taxon>
        <taxon>Dikarya</taxon>
        <taxon>Ascomycota</taxon>
        <taxon>Pezizomycotina</taxon>
        <taxon>Leotiomycetes</taxon>
        <taxon>Leotiomycetes incertae sedis</taxon>
        <taxon>Myxotrichaceae</taxon>
        <taxon>Oidiodendron</taxon>
    </lineage>
</organism>
<evidence type="ECO:0000256" key="5">
    <source>
        <dbReference type="ARBA" id="ARBA00023163"/>
    </source>
</evidence>
<dbReference type="SUPFAM" id="SSF57701">
    <property type="entry name" value="Zn2/Cys6 DNA-binding domain"/>
    <property type="match status" value="1"/>
</dbReference>
<dbReference type="InterPro" id="IPR036864">
    <property type="entry name" value="Zn2-C6_fun-type_DNA-bd_sf"/>
</dbReference>
<dbReference type="SMART" id="SM00066">
    <property type="entry name" value="GAL4"/>
    <property type="match status" value="1"/>
</dbReference>
<dbReference type="PANTHER" id="PTHR36206:SF13">
    <property type="entry name" value="TRANSCRIPTIONAL REGULATORY PROTEIN MOC3"/>
    <property type="match status" value="1"/>
</dbReference>
<dbReference type="PROSITE" id="PS50048">
    <property type="entry name" value="ZN2_CY6_FUNGAL_2"/>
    <property type="match status" value="1"/>
</dbReference>
<dbReference type="InParanoid" id="A0A0C3GWT3"/>
<keyword evidence="2" id="KW-0862">Zinc</keyword>
<dbReference type="AlphaFoldDB" id="A0A0C3GWT3"/>
<dbReference type="HOGENOM" id="CLU_011409_6_0_1"/>
<dbReference type="PANTHER" id="PTHR36206">
    <property type="entry name" value="ASPERCRYPTIN BIOSYNTHESIS CLUSTER-SPECIFIC TRANSCRIPTION REGULATOR ATNN-RELATED"/>
    <property type="match status" value="1"/>
</dbReference>
<dbReference type="STRING" id="913774.A0A0C3GWT3"/>
<keyword evidence="6" id="KW-0539">Nucleus</keyword>
<keyword evidence="4" id="KW-0238">DNA-binding</keyword>
<name>A0A0C3GWT3_OIDMZ</name>
<dbReference type="GO" id="GO:0003677">
    <property type="term" value="F:DNA binding"/>
    <property type="evidence" value="ECO:0007669"/>
    <property type="project" value="UniProtKB-KW"/>
</dbReference>
<sequence>MSSELAVPAARRRTPHKNSVNGCRTCKDRHIKCDETRPVCHRCSKSRLECGGFTAPVTHGHRKCRKKFAIVLHPLSGPQKPFLIEPSDPSGQEHLNFFFIETAPLLNSVLHLDLWKNIAARATTAESALRESIIALSWQHQIYAQSVSGIDDSSTILAGSQAYLRAISALHSSLSIADFNTELALQSCLLLIIVESLRKNQPALLVHLRAGLSIIKTNAISDKVLTAFYGVGVSTLLNNHDVSTFHLLEETILTRTHDFRPHLSLRDLSCNVTTLIVEVYRYCSQGILDDDALSTLGTIQSKESLLRRIADLEAYNNASQAGTDEQQRFKVLLMARLLIAGVMVKCSVTRCQTSYDLYHNEFLQAVRLCAVYLGNKRRNDFFTINSGIIATLNLIAMLCRDKSIRLETLKLLSLCPRHDGPWDAQATYNLVHAVISFEENRAPELGDQITIPDEARVYIVLPEAYSETLMPHSLKVLYKPATCTGFAIEEILVRNLVGNTNTLCDR</sequence>
<reference evidence="8 9" key="1">
    <citation type="submission" date="2014-04" db="EMBL/GenBank/DDBJ databases">
        <authorList>
            <consortium name="DOE Joint Genome Institute"/>
            <person name="Kuo A."/>
            <person name="Martino E."/>
            <person name="Perotto S."/>
            <person name="Kohler A."/>
            <person name="Nagy L.G."/>
            <person name="Floudas D."/>
            <person name="Copeland A."/>
            <person name="Barry K.W."/>
            <person name="Cichocki N."/>
            <person name="Veneault-Fourrey C."/>
            <person name="LaButti K."/>
            <person name="Lindquist E.A."/>
            <person name="Lipzen A."/>
            <person name="Lundell T."/>
            <person name="Morin E."/>
            <person name="Murat C."/>
            <person name="Sun H."/>
            <person name="Tunlid A."/>
            <person name="Henrissat B."/>
            <person name="Grigoriev I.V."/>
            <person name="Hibbett D.S."/>
            <person name="Martin F."/>
            <person name="Nordberg H.P."/>
            <person name="Cantor M.N."/>
            <person name="Hua S.X."/>
        </authorList>
    </citation>
    <scope>NUCLEOTIDE SEQUENCE [LARGE SCALE GENOMIC DNA]</scope>
    <source>
        <strain evidence="8 9">Zn</strain>
    </source>
</reference>
<evidence type="ECO:0000256" key="1">
    <source>
        <dbReference type="ARBA" id="ARBA00022723"/>
    </source>
</evidence>
<evidence type="ECO:0000256" key="3">
    <source>
        <dbReference type="ARBA" id="ARBA00023015"/>
    </source>
</evidence>
<evidence type="ECO:0000313" key="8">
    <source>
        <dbReference type="EMBL" id="KIM95694.1"/>
    </source>
</evidence>
<accession>A0A0C3GWT3</accession>
<keyword evidence="3" id="KW-0805">Transcription regulation</keyword>
<dbReference type="InterPro" id="IPR001138">
    <property type="entry name" value="Zn2Cys6_DnaBD"/>
</dbReference>
<gene>
    <name evidence="8" type="ORF">OIDMADRAFT_33780</name>
</gene>
<proteinExistence type="predicted"/>
<dbReference type="Pfam" id="PF00172">
    <property type="entry name" value="Zn_clus"/>
    <property type="match status" value="1"/>
</dbReference>
<keyword evidence="9" id="KW-1185">Reference proteome</keyword>
<evidence type="ECO:0000259" key="7">
    <source>
        <dbReference type="PROSITE" id="PS50048"/>
    </source>
</evidence>
<dbReference type="PROSITE" id="PS00463">
    <property type="entry name" value="ZN2_CY6_FUNGAL_1"/>
    <property type="match status" value="1"/>
</dbReference>
<dbReference type="Gene3D" id="4.10.240.10">
    <property type="entry name" value="Zn(2)-C6 fungal-type DNA-binding domain"/>
    <property type="match status" value="1"/>
</dbReference>
<dbReference type="EMBL" id="KN832886">
    <property type="protein sequence ID" value="KIM95694.1"/>
    <property type="molecule type" value="Genomic_DNA"/>
</dbReference>
<dbReference type="CDD" id="cd00067">
    <property type="entry name" value="GAL4"/>
    <property type="match status" value="1"/>
</dbReference>
<dbReference type="InterPro" id="IPR052360">
    <property type="entry name" value="Transcr_Regulatory_Proteins"/>
</dbReference>
<evidence type="ECO:0000256" key="4">
    <source>
        <dbReference type="ARBA" id="ARBA00023125"/>
    </source>
</evidence>
<keyword evidence="5" id="KW-0804">Transcription</keyword>
<protein>
    <recommendedName>
        <fullName evidence="7">Zn(2)-C6 fungal-type domain-containing protein</fullName>
    </recommendedName>
</protein>
<evidence type="ECO:0000256" key="6">
    <source>
        <dbReference type="ARBA" id="ARBA00023242"/>
    </source>
</evidence>
<keyword evidence="1" id="KW-0479">Metal-binding</keyword>
<dbReference type="Proteomes" id="UP000054321">
    <property type="component" value="Unassembled WGS sequence"/>
</dbReference>
<evidence type="ECO:0000256" key="2">
    <source>
        <dbReference type="ARBA" id="ARBA00022833"/>
    </source>
</evidence>